<keyword evidence="2" id="KW-1185">Reference proteome</keyword>
<reference evidence="2" key="1">
    <citation type="journal article" date="2013" name="Nature">
        <title>Draft genome of the wheat A-genome progenitor Triticum urartu.</title>
        <authorList>
            <person name="Ling H.Q."/>
            <person name="Zhao S."/>
            <person name="Liu D."/>
            <person name="Wang J."/>
            <person name="Sun H."/>
            <person name="Zhang C."/>
            <person name="Fan H."/>
            <person name="Li D."/>
            <person name="Dong L."/>
            <person name="Tao Y."/>
            <person name="Gao C."/>
            <person name="Wu H."/>
            <person name="Li Y."/>
            <person name="Cui Y."/>
            <person name="Guo X."/>
            <person name="Zheng S."/>
            <person name="Wang B."/>
            <person name="Yu K."/>
            <person name="Liang Q."/>
            <person name="Yang W."/>
            <person name="Lou X."/>
            <person name="Chen J."/>
            <person name="Feng M."/>
            <person name="Jian J."/>
            <person name="Zhang X."/>
            <person name="Luo G."/>
            <person name="Jiang Y."/>
            <person name="Liu J."/>
            <person name="Wang Z."/>
            <person name="Sha Y."/>
            <person name="Zhang B."/>
            <person name="Wu H."/>
            <person name="Tang D."/>
            <person name="Shen Q."/>
            <person name="Xue P."/>
            <person name="Zou S."/>
            <person name="Wang X."/>
            <person name="Liu X."/>
            <person name="Wang F."/>
            <person name="Yang Y."/>
            <person name="An X."/>
            <person name="Dong Z."/>
            <person name="Zhang K."/>
            <person name="Zhang X."/>
            <person name="Luo M.C."/>
            <person name="Dvorak J."/>
            <person name="Tong Y."/>
            <person name="Wang J."/>
            <person name="Yang H."/>
            <person name="Li Z."/>
            <person name="Wang D."/>
            <person name="Zhang A."/>
            <person name="Wang J."/>
        </authorList>
    </citation>
    <scope>NUCLEOTIDE SEQUENCE</scope>
    <source>
        <strain evidence="2">cv. G1812</strain>
    </source>
</reference>
<proteinExistence type="predicted"/>
<dbReference type="Gramene" id="TuG1812G0700000625.01.T01">
    <property type="protein sequence ID" value="TuG1812G0700000625.01.T01"/>
    <property type="gene ID" value="TuG1812G0700000625.01"/>
</dbReference>
<sequence>MHATSSRHRCLQVKFQRRQDLASYCPVTECARRRITLDDGKCIIRVLFHSLHTRISQGAHA</sequence>
<name>A0A8R7UX74_TRIUA</name>
<dbReference type="AlphaFoldDB" id="A0A8R7UX74"/>
<dbReference type="EnsemblPlants" id="TuG1812G0700000625.01.T01">
    <property type="protein sequence ID" value="TuG1812G0700000625.01.T01"/>
    <property type="gene ID" value="TuG1812G0700000625.01"/>
</dbReference>
<reference evidence="1" key="3">
    <citation type="submission" date="2022-06" db="UniProtKB">
        <authorList>
            <consortium name="EnsemblPlants"/>
        </authorList>
    </citation>
    <scope>IDENTIFICATION</scope>
</reference>
<evidence type="ECO:0000313" key="1">
    <source>
        <dbReference type="EnsemblPlants" id="TuG1812G0700000625.01.T01"/>
    </source>
</evidence>
<accession>A0A8R7UX74</accession>
<dbReference type="Proteomes" id="UP000015106">
    <property type="component" value="Chromosome 7"/>
</dbReference>
<protein>
    <submittedName>
        <fullName evidence="1">Uncharacterized protein</fullName>
    </submittedName>
</protein>
<evidence type="ECO:0000313" key="2">
    <source>
        <dbReference type="Proteomes" id="UP000015106"/>
    </source>
</evidence>
<organism evidence="1 2">
    <name type="scientific">Triticum urartu</name>
    <name type="common">Red wild einkorn</name>
    <name type="synonym">Crithodium urartu</name>
    <dbReference type="NCBI Taxonomy" id="4572"/>
    <lineage>
        <taxon>Eukaryota</taxon>
        <taxon>Viridiplantae</taxon>
        <taxon>Streptophyta</taxon>
        <taxon>Embryophyta</taxon>
        <taxon>Tracheophyta</taxon>
        <taxon>Spermatophyta</taxon>
        <taxon>Magnoliopsida</taxon>
        <taxon>Liliopsida</taxon>
        <taxon>Poales</taxon>
        <taxon>Poaceae</taxon>
        <taxon>BOP clade</taxon>
        <taxon>Pooideae</taxon>
        <taxon>Triticodae</taxon>
        <taxon>Triticeae</taxon>
        <taxon>Triticinae</taxon>
        <taxon>Triticum</taxon>
    </lineage>
</organism>
<reference evidence="1" key="2">
    <citation type="submission" date="2018-03" db="EMBL/GenBank/DDBJ databases">
        <title>The Triticum urartu genome reveals the dynamic nature of wheat genome evolution.</title>
        <authorList>
            <person name="Ling H."/>
            <person name="Ma B."/>
            <person name="Shi X."/>
            <person name="Liu H."/>
            <person name="Dong L."/>
            <person name="Sun H."/>
            <person name="Cao Y."/>
            <person name="Gao Q."/>
            <person name="Zheng S."/>
            <person name="Li Y."/>
            <person name="Yu Y."/>
            <person name="Du H."/>
            <person name="Qi M."/>
            <person name="Li Y."/>
            <person name="Yu H."/>
            <person name="Cui Y."/>
            <person name="Wang N."/>
            <person name="Chen C."/>
            <person name="Wu H."/>
            <person name="Zhao Y."/>
            <person name="Zhang J."/>
            <person name="Li Y."/>
            <person name="Zhou W."/>
            <person name="Zhang B."/>
            <person name="Hu W."/>
            <person name="Eijk M."/>
            <person name="Tang J."/>
            <person name="Witsenboer H."/>
            <person name="Zhao S."/>
            <person name="Li Z."/>
            <person name="Zhang A."/>
            <person name="Wang D."/>
            <person name="Liang C."/>
        </authorList>
    </citation>
    <scope>NUCLEOTIDE SEQUENCE [LARGE SCALE GENOMIC DNA]</scope>
    <source>
        <strain evidence="1">cv. G1812</strain>
    </source>
</reference>